<keyword evidence="1" id="KW-0472">Membrane</keyword>
<protein>
    <submittedName>
        <fullName evidence="3">Uncharacterized protein</fullName>
    </submittedName>
</protein>
<dbReference type="Proteomes" id="UP000315112">
    <property type="component" value="Unassembled WGS sequence"/>
</dbReference>
<dbReference type="EMBL" id="VLKW01000001">
    <property type="protein sequence ID" value="TWI51484.1"/>
    <property type="molecule type" value="Genomic_DNA"/>
</dbReference>
<keyword evidence="1" id="KW-1133">Transmembrane helix</keyword>
<evidence type="ECO:0000313" key="3">
    <source>
        <dbReference type="EMBL" id="TWI51484.1"/>
    </source>
</evidence>
<evidence type="ECO:0000313" key="5">
    <source>
        <dbReference type="Proteomes" id="UP000437862"/>
    </source>
</evidence>
<evidence type="ECO:0000313" key="2">
    <source>
        <dbReference type="EMBL" id="QGZ41513.1"/>
    </source>
</evidence>
<dbReference type="EMBL" id="CP046904">
    <property type="protein sequence ID" value="QGZ41513.1"/>
    <property type="molecule type" value="Genomic_DNA"/>
</dbReference>
<sequence length="76" mass="8278">MTIQTSNIATARPTASRRLAAMCGYAFCVVVGTVSVLTALGMVTTHRTCAEQLRRADAGPELFRQPYRSQLECAKE</sequence>
<name>A0A562Q434_9BURK</name>
<evidence type="ECO:0000313" key="4">
    <source>
        <dbReference type="Proteomes" id="UP000315112"/>
    </source>
</evidence>
<dbReference type="AlphaFoldDB" id="A0A562Q434"/>
<dbReference type="Proteomes" id="UP000437862">
    <property type="component" value="Chromosome"/>
</dbReference>
<proteinExistence type="predicted"/>
<dbReference type="RefSeq" id="WP_145872900.1">
    <property type="nucleotide sequence ID" value="NZ_CP046904.1"/>
</dbReference>
<keyword evidence="1" id="KW-0812">Transmembrane</keyword>
<reference evidence="2 5" key="3">
    <citation type="submission" date="2019-12" db="EMBL/GenBank/DDBJ databases">
        <title>Draft Genome Sequences of Six Type Strains of the Genus Massilia.</title>
        <authorList>
            <person name="Miess H."/>
            <person name="Frediansyah A."/>
            <person name="Goeker M."/>
            <person name="Gross H."/>
        </authorList>
    </citation>
    <scope>NUCLEOTIDE SEQUENCE [LARGE SCALE GENOMIC DNA]</scope>
    <source>
        <strain evidence="2 5">DSM 26639</strain>
    </source>
</reference>
<keyword evidence="5" id="KW-1185">Reference proteome</keyword>
<organism evidence="3 4">
    <name type="scientific">Pseudoduganella flava</name>
    <dbReference type="NCBI Taxonomy" id="871742"/>
    <lineage>
        <taxon>Bacteria</taxon>
        <taxon>Pseudomonadati</taxon>
        <taxon>Pseudomonadota</taxon>
        <taxon>Betaproteobacteria</taxon>
        <taxon>Burkholderiales</taxon>
        <taxon>Oxalobacteraceae</taxon>
        <taxon>Telluria group</taxon>
        <taxon>Pseudoduganella</taxon>
    </lineage>
</organism>
<evidence type="ECO:0000256" key="1">
    <source>
        <dbReference type="SAM" id="Phobius"/>
    </source>
</evidence>
<gene>
    <name evidence="2" type="ORF">GO485_22280</name>
    <name evidence="3" type="ORF">IP92_00469</name>
</gene>
<reference evidence="3 4" key="1">
    <citation type="journal article" date="2015" name="Stand. Genomic Sci.">
        <title>Genomic Encyclopedia of Bacterial and Archaeal Type Strains, Phase III: the genomes of soil and plant-associated and newly described type strains.</title>
        <authorList>
            <person name="Whitman W.B."/>
            <person name="Woyke T."/>
            <person name="Klenk H.P."/>
            <person name="Zhou Y."/>
            <person name="Lilburn T.G."/>
            <person name="Beck B.J."/>
            <person name="De Vos P."/>
            <person name="Vandamme P."/>
            <person name="Eisen J.A."/>
            <person name="Garrity G."/>
            <person name="Hugenholtz P."/>
            <person name="Kyrpides N.C."/>
        </authorList>
    </citation>
    <scope>NUCLEOTIDE SEQUENCE [LARGE SCALE GENOMIC DNA]</scope>
    <source>
        <strain evidence="3 4">CGMCC 1.10685</strain>
    </source>
</reference>
<feature type="transmembrane region" description="Helical" evidence="1">
    <location>
        <begin position="21"/>
        <end position="43"/>
    </location>
</feature>
<accession>A0A562Q434</accession>
<reference evidence="3" key="2">
    <citation type="submission" date="2019-07" db="EMBL/GenBank/DDBJ databases">
        <authorList>
            <person name="Whitman W."/>
            <person name="Huntemann M."/>
            <person name="Clum A."/>
            <person name="Pillay M."/>
            <person name="Palaniappan K."/>
            <person name="Varghese N."/>
            <person name="Mikhailova N."/>
            <person name="Stamatis D."/>
            <person name="Reddy T."/>
            <person name="Daum C."/>
            <person name="Shapiro N."/>
            <person name="Ivanova N."/>
            <person name="Kyrpides N."/>
            <person name="Woyke T."/>
        </authorList>
    </citation>
    <scope>NUCLEOTIDE SEQUENCE</scope>
    <source>
        <strain evidence="3">CGMCC 1.10685</strain>
    </source>
</reference>